<dbReference type="PANTHER" id="PTHR31435">
    <property type="entry name" value="PROTEIN NATD1"/>
    <property type="match status" value="1"/>
</dbReference>
<dbReference type="SUPFAM" id="SSF55729">
    <property type="entry name" value="Acyl-CoA N-acyltransferases (Nat)"/>
    <property type="match status" value="1"/>
</dbReference>
<evidence type="ECO:0000259" key="1">
    <source>
        <dbReference type="PROSITE" id="PS51729"/>
    </source>
</evidence>
<gene>
    <name evidence="2" type="ORF">IAB19_00960</name>
</gene>
<evidence type="ECO:0000313" key="3">
    <source>
        <dbReference type="Proteomes" id="UP000823631"/>
    </source>
</evidence>
<dbReference type="Pfam" id="PF14542">
    <property type="entry name" value="Acetyltransf_CG"/>
    <property type="match status" value="1"/>
</dbReference>
<dbReference type="PANTHER" id="PTHR31435:SF9">
    <property type="entry name" value="PROTEIN NATD1"/>
    <property type="match status" value="1"/>
</dbReference>
<dbReference type="PROSITE" id="PS51729">
    <property type="entry name" value="GNAT_YJDJ"/>
    <property type="match status" value="1"/>
</dbReference>
<reference evidence="2" key="2">
    <citation type="journal article" date="2021" name="PeerJ">
        <title>Extensive microbial diversity within the chicken gut microbiome revealed by metagenomics and culture.</title>
        <authorList>
            <person name="Gilroy R."/>
            <person name="Ravi A."/>
            <person name="Getino M."/>
            <person name="Pursley I."/>
            <person name="Horton D.L."/>
            <person name="Alikhan N.F."/>
            <person name="Baker D."/>
            <person name="Gharbi K."/>
            <person name="Hall N."/>
            <person name="Watson M."/>
            <person name="Adriaenssens E.M."/>
            <person name="Foster-Nyarko E."/>
            <person name="Jarju S."/>
            <person name="Secka A."/>
            <person name="Antonio M."/>
            <person name="Oren A."/>
            <person name="Chaudhuri R.R."/>
            <person name="La Ragione R."/>
            <person name="Hildebrand F."/>
            <person name="Pallen M.J."/>
        </authorList>
    </citation>
    <scope>NUCLEOTIDE SEQUENCE</scope>
    <source>
        <strain evidence="2">17213</strain>
    </source>
</reference>
<dbReference type="AlphaFoldDB" id="A0A9D9GSL0"/>
<dbReference type="Gene3D" id="3.40.630.30">
    <property type="match status" value="1"/>
</dbReference>
<name>A0A9D9GSL0_9GAMM</name>
<sequence>MKINYNLDEGIFDTEVNGYRAFVKFKVYEGCLDIRQTVVPKAIGGRGIAAALVKEAYDYAQRQHLRCVATCSYAVVWLERHPEYEGERSKDYVEGACAI</sequence>
<evidence type="ECO:0000313" key="2">
    <source>
        <dbReference type="EMBL" id="MBO8414939.1"/>
    </source>
</evidence>
<dbReference type="InterPro" id="IPR031165">
    <property type="entry name" value="GNAT_YJDJ"/>
</dbReference>
<proteinExistence type="predicted"/>
<comment type="caution">
    <text evidence="2">The sequence shown here is derived from an EMBL/GenBank/DDBJ whole genome shotgun (WGS) entry which is preliminary data.</text>
</comment>
<accession>A0A9D9GSL0</accession>
<dbReference type="InterPro" id="IPR016181">
    <property type="entry name" value="Acyl_CoA_acyltransferase"/>
</dbReference>
<dbReference type="InterPro" id="IPR045057">
    <property type="entry name" value="Gcn5-rel_NAT"/>
</dbReference>
<protein>
    <submittedName>
        <fullName evidence="2">N-acetyltransferase</fullName>
    </submittedName>
</protein>
<reference evidence="2" key="1">
    <citation type="submission" date="2020-10" db="EMBL/GenBank/DDBJ databases">
        <authorList>
            <person name="Gilroy R."/>
        </authorList>
    </citation>
    <scope>NUCLEOTIDE SEQUENCE</scope>
    <source>
        <strain evidence="2">17213</strain>
    </source>
</reference>
<dbReference type="Proteomes" id="UP000823631">
    <property type="component" value="Unassembled WGS sequence"/>
</dbReference>
<dbReference type="EMBL" id="JADINH010000014">
    <property type="protein sequence ID" value="MBO8414939.1"/>
    <property type="molecule type" value="Genomic_DNA"/>
</dbReference>
<organism evidence="2 3">
    <name type="scientific">Candidatus Avisuccinivibrio stercorigallinarum</name>
    <dbReference type="NCBI Taxonomy" id="2840704"/>
    <lineage>
        <taxon>Bacteria</taxon>
        <taxon>Pseudomonadati</taxon>
        <taxon>Pseudomonadota</taxon>
        <taxon>Gammaproteobacteria</taxon>
        <taxon>Aeromonadales</taxon>
        <taxon>Succinivibrionaceae</taxon>
        <taxon>Succinivibrionaceae incertae sedis</taxon>
        <taxon>Candidatus Avisuccinivibrio</taxon>
    </lineage>
</organism>
<feature type="domain" description="N-acetyltransferase" evidence="1">
    <location>
        <begin position="4"/>
        <end position="89"/>
    </location>
</feature>